<feature type="non-terminal residue" evidence="2">
    <location>
        <position position="1"/>
    </location>
</feature>
<evidence type="ECO:0000313" key="2">
    <source>
        <dbReference type="EMBL" id="DBA03722.1"/>
    </source>
</evidence>
<evidence type="ECO:0000313" key="3">
    <source>
        <dbReference type="Proteomes" id="UP001146120"/>
    </source>
</evidence>
<reference evidence="2" key="1">
    <citation type="submission" date="2022-11" db="EMBL/GenBank/DDBJ databases">
        <authorList>
            <person name="Morgan W.R."/>
            <person name="Tartar A."/>
        </authorList>
    </citation>
    <scope>NUCLEOTIDE SEQUENCE</scope>
    <source>
        <strain evidence="2">ARSEF 373</strain>
    </source>
</reference>
<keyword evidence="1" id="KW-0812">Transmembrane</keyword>
<gene>
    <name evidence="2" type="ORF">N0F65_004139</name>
</gene>
<keyword evidence="1" id="KW-1133">Transmembrane helix</keyword>
<feature type="transmembrane region" description="Helical" evidence="1">
    <location>
        <begin position="7"/>
        <end position="28"/>
    </location>
</feature>
<dbReference type="Proteomes" id="UP001146120">
    <property type="component" value="Unassembled WGS sequence"/>
</dbReference>
<keyword evidence="3" id="KW-1185">Reference proteome</keyword>
<proteinExistence type="predicted"/>
<dbReference type="EMBL" id="DAKRPA010000016">
    <property type="protein sequence ID" value="DBA03722.1"/>
    <property type="molecule type" value="Genomic_DNA"/>
</dbReference>
<reference evidence="2" key="2">
    <citation type="journal article" date="2023" name="Microbiol Resour">
        <title>Decontamination and Annotation of the Draft Genome Sequence of the Oomycete Lagenidium giganteum ARSEF 373.</title>
        <authorList>
            <person name="Morgan W.R."/>
            <person name="Tartar A."/>
        </authorList>
    </citation>
    <scope>NUCLEOTIDE SEQUENCE</scope>
    <source>
        <strain evidence="2">ARSEF 373</strain>
    </source>
</reference>
<comment type="caution">
    <text evidence="2">The sequence shown here is derived from an EMBL/GenBank/DDBJ whole genome shotgun (WGS) entry which is preliminary data.</text>
</comment>
<name>A0AAV2ZDX1_9STRA</name>
<organism evidence="2 3">
    <name type="scientific">Lagenidium giganteum</name>
    <dbReference type="NCBI Taxonomy" id="4803"/>
    <lineage>
        <taxon>Eukaryota</taxon>
        <taxon>Sar</taxon>
        <taxon>Stramenopiles</taxon>
        <taxon>Oomycota</taxon>
        <taxon>Peronosporomycetes</taxon>
        <taxon>Pythiales</taxon>
        <taxon>Pythiaceae</taxon>
    </lineage>
</organism>
<accession>A0AAV2ZDX1</accession>
<keyword evidence="1" id="KW-0472">Membrane</keyword>
<evidence type="ECO:0000256" key="1">
    <source>
        <dbReference type="SAM" id="Phobius"/>
    </source>
</evidence>
<sequence>YNKDKRKLLEFIAVVDGVGALLCFAVTFSKGMCILCCRLVERSKLGVWSRTTSLTMMTRQLMMKPFLFRDPRMSSFSIMAVKWSLPQIRSTSNQKNYQSVDAINKPDILFHVTGAHKHRCEQRGLYDVLKLLGNPTEPRLYFVLPPDRFTDFKYQG</sequence>
<dbReference type="AlphaFoldDB" id="A0AAV2ZDX1"/>
<protein>
    <submittedName>
        <fullName evidence="2">Uncharacterized protein</fullName>
    </submittedName>
</protein>